<feature type="coiled-coil region" evidence="10">
    <location>
        <begin position="273"/>
        <end position="300"/>
    </location>
</feature>
<feature type="region of interest" description="Fe-S binding site B" evidence="9">
    <location>
        <begin position="304"/>
        <end position="318"/>
    </location>
</feature>
<keyword evidence="8 9" id="KW-0496">Mitochondrion</keyword>
<feature type="binding site" evidence="9">
    <location>
        <position position="315"/>
    </location>
    <ligand>
        <name>[4Fe-4S] cluster</name>
        <dbReference type="ChEBI" id="CHEBI:49883"/>
    </ligand>
</feature>
<evidence type="ECO:0000256" key="5">
    <source>
        <dbReference type="ARBA" id="ARBA00022723"/>
    </source>
</evidence>
<evidence type="ECO:0000256" key="2">
    <source>
        <dbReference type="ARBA" id="ARBA00008169"/>
    </source>
</evidence>
<feature type="domain" description="Anamorsin C-terminal" evidence="12">
    <location>
        <begin position="240"/>
        <end position="334"/>
    </location>
</feature>
<dbReference type="HAMAP" id="MF_03115">
    <property type="entry name" value="Anamorsin"/>
    <property type="match status" value="1"/>
</dbReference>
<sequence length="341" mass="36081">MSPIAVLSAPTPSQTTTTTKGPALVIGSLSTAQDGSYQALITDLEATRRVDKQLLDRLVDDAATLEPSIYSSVHVSLSLADYETLSGPKLPTLLGQVLQGLTPLGTLHLLNLANAIETLPSELTLAGFQVLTGFDAGKANGEVIAQRPAHAVGSAVSLKKKSTTTTTRTEEIAAPVPAPAVAIPLLRKRTTDPAKKKALWALTTADHTPSPKIDPEQLLTAEDRARPVPTCAPIDKAGPRPRKKACKNCSCGLRELEEEEAKTSNVIVISGGIDGEAREMTQEEREKMRLAEAARKASKATSSCGSCFLGDAFRCASCPYLGLPAFKPGEKVEIDFGMDDI</sequence>
<feature type="binding site" evidence="9">
    <location>
        <position position="246"/>
    </location>
    <ligand>
        <name>[2Fe-2S] cluster</name>
        <dbReference type="ChEBI" id="CHEBI:190135"/>
    </ligand>
</feature>
<feature type="binding site" evidence="9">
    <location>
        <position position="251"/>
    </location>
    <ligand>
        <name>[2Fe-2S] cluster</name>
        <dbReference type="ChEBI" id="CHEBI:190135"/>
    </ligand>
</feature>
<evidence type="ECO:0000313" key="14">
    <source>
        <dbReference type="EMBL" id="TEB35346.1"/>
    </source>
</evidence>
<dbReference type="GO" id="GO:0051539">
    <property type="term" value="F:4 iron, 4 sulfur cluster binding"/>
    <property type="evidence" value="ECO:0007669"/>
    <property type="project" value="UniProtKB-KW"/>
</dbReference>
<keyword evidence="5 9" id="KW-0479">Metal-binding</keyword>
<dbReference type="PANTHER" id="PTHR13273">
    <property type="entry name" value="ANAMORSIN"/>
    <property type="match status" value="1"/>
</dbReference>
<keyword evidence="4 9" id="KW-0963">Cytoplasm</keyword>
<comment type="domain">
    <text evidence="9">The C-terminal domain binds 2 Fe-S clusters but is otherwise mostly in an intrinsically disordered conformation.</text>
</comment>
<feature type="binding site" evidence="9">
    <location>
        <position position="304"/>
    </location>
    <ligand>
        <name>[4Fe-4S] cluster</name>
        <dbReference type="ChEBI" id="CHEBI:49883"/>
    </ligand>
</feature>
<organism evidence="14 15">
    <name type="scientific">Coprinellus micaceus</name>
    <name type="common">Glistening ink-cap mushroom</name>
    <name type="synonym">Coprinus micaceus</name>
    <dbReference type="NCBI Taxonomy" id="71717"/>
    <lineage>
        <taxon>Eukaryota</taxon>
        <taxon>Fungi</taxon>
        <taxon>Dikarya</taxon>
        <taxon>Basidiomycota</taxon>
        <taxon>Agaricomycotina</taxon>
        <taxon>Agaricomycetes</taxon>
        <taxon>Agaricomycetidae</taxon>
        <taxon>Agaricales</taxon>
        <taxon>Agaricineae</taxon>
        <taxon>Psathyrellaceae</taxon>
        <taxon>Coprinellus</taxon>
    </lineage>
</organism>
<evidence type="ECO:0000256" key="8">
    <source>
        <dbReference type="ARBA" id="ARBA00023128"/>
    </source>
</evidence>
<dbReference type="GO" id="GO:0016226">
    <property type="term" value="P:iron-sulfur cluster assembly"/>
    <property type="evidence" value="ECO:0007669"/>
    <property type="project" value="UniProtKB-UniRule"/>
</dbReference>
<evidence type="ECO:0000313" key="15">
    <source>
        <dbReference type="Proteomes" id="UP000298030"/>
    </source>
</evidence>
<evidence type="ECO:0000256" key="4">
    <source>
        <dbReference type="ARBA" id="ARBA00022490"/>
    </source>
</evidence>
<evidence type="ECO:0000256" key="11">
    <source>
        <dbReference type="SAM" id="MobiDB-lite"/>
    </source>
</evidence>
<feature type="short sequence motif" description="Cx2C motif 2" evidence="9">
    <location>
        <begin position="315"/>
        <end position="318"/>
    </location>
</feature>
<comment type="domain">
    <text evidence="9">The N-terminal domain has structural similarity with S-adenosyl-L-methionine-dependent methyltransferases, but does not bind S-adenosyl-L-methionine. It is required for correct assembly of the 2 Fe-S clusters.</text>
</comment>
<protein>
    <submittedName>
        <fullName evidence="14">Anamorsin domain-containing protein</fullName>
    </submittedName>
</protein>
<dbReference type="EMBL" id="QPFP01000007">
    <property type="protein sequence ID" value="TEB35346.1"/>
    <property type="molecule type" value="Genomic_DNA"/>
</dbReference>
<evidence type="ECO:0000256" key="6">
    <source>
        <dbReference type="ARBA" id="ARBA00023004"/>
    </source>
</evidence>
<comment type="caution">
    <text evidence="9">Lacks conserved residue(s) required for the propagation of feature annotation.</text>
</comment>
<dbReference type="GO" id="GO:0046872">
    <property type="term" value="F:metal ion binding"/>
    <property type="evidence" value="ECO:0007669"/>
    <property type="project" value="UniProtKB-KW"/>
</dbReference>
<comment type="subcellular location">
    <subcellularLocation>
        <location evidence="9">Cytoplasm</location>
    </subcellularLocation>
    <subcellularLocation>
        <location evidence="9">Mitochondrion intermembrane space</location>
    </subcellularLocation>
</comment>
<feature type="binding site" evidence="9">
    <location>
        <position position="231"/>
    </location>
    <ligand>
        <name>[2Fe-2S] cluster</name>
        <dbReference type="ChEBI" id="CHEBI:190135"/>
    </ligand>
</feature>
<evidence type="ECO:0000259" key="13">
    <source>
        <dbReference type="Pfam" id="PF16803"/>
    </source>
</evidence>
<comment type="domain">
    <text evidence="9">The twin Cx2C motifs are involved in the recognition by the mitochondrial MIA40-ERV1 disulfide relay system. The formation of 2 disulfide bonds in the Cx2C motifs through dithiol/disulfide exchange reactions effectively traps the protein in the mitochondrial intermembrane space.</text>
</comment>
<reference evidence="14 15" key="1">
    <citation type="journal article" date="2019" name="Nat. Ecol. Evol.">
        <title>Megaphylogeny resolves global patterns of mushroom evolution.</title>
        <authorList>
            <person name="Varga T."/>
            <person name="Krizsan K."/>
            <person name="Foldi C."/>
            <person name="Dima B."/>
            <person name="Sanchez-Garcia M."/>
            <person name="Sanchez-Ramirez S."/>
            <person name="Szollosi G.J."/>
            <person name="Szarkandi J.G."/>
            <person name="Papp V."/>
            <person name="Albert L."/>
            <person name="Andreopoulos W."/>
            <person name="Angelini C."/>
            <person name="Antonin V."/>
            <person name="Barry K.W."/>
            <person name="Bougher N.L."/>
            <person name="Buchanan P."/>
            <person name="Buyck B."/>
            <person name="Bense V."/>
            <person name="Catcheside P."/>
            <person name="Chovatia M."/>
            <person name="Cooper J."/>
            <person name="Damon W."/>
            <person name="Desjardin D."/>
            <person name="Finy P."/>
            <person name="Geml J."/>
            <person name="Haridas S."/>
            <person name="Hughes K."/>
            <person name="Justo A."/>
            <person name="Karasinski D."/>
            <person name="Kautmanova I."/>
            <person name="Kiss B."/>
            <person name="Kocsube S."/>
            <person name="Kotiranta H."/>
            <person name="LaButti K.M."/>
            <person name="Lechner B.E."/>
            <person name="Liimatainen K."/>
            <person name="Lipzen A."/>
            <person name="Lukacs Z."/>
            <person name="Mihaltcheva S."/>
            <person name="Morgado L.N."/>
            <person name="Niskanen T."/>
            <person name="Noordeloos M.E."/>
            <person name="Ohm R.A."/>
            <person name="Ortiz-Santana B."/>
            <person name="Ovrebo C."/>
            <person name="Racz N."/>
            <person name="Riley R."/>
            <person name="Savchenko A."/>
            <person name="Shiryaev A."/>
            <person name="Soop K."/>
            <person name="Spirin V."/>
            <person name="Szebenyi C."/>
            <person name="Tomsovsky M."/>
            <person name="Tulloss R.E."/>
            <person name="Uehling J."/>
            <person name="Grigoriev I.V."/>
            <person name="Vagvolgyi C."/>
            <person name="Papp T."/>
            <person name="Martin F.M."/>
            <person name="Miettinen O."/>
            <person name="Hibbett D.S."/>
            <person name="Nagy L.G."/>
        </authorList>
    </citation>
    <scope>NUCLEOTIDE SEQUENCE [LARGE SCALE GENOMIC DNA]</scope>
    <source>
        <strain evidence="14 15">FP101781</strain>
    </source>
</reference>
<accession>A0A4Y7TMD4</accession>
<dbReference type="GO" id="GO:0009055">
    <property type="term" value="F:electron transfer activity"/>
    <property type="evidence" value="ECO:0007669"/>
    <property type="project" value="UniProtKB-UniRule"/>
</dbReference>
<comment type="similarity">
    <text evidence="2 9">Belongs to the anamorsin family.</text>
</comment>
<comment type="caution">
    <text evidence="14">The sequence shown here is derived from an EMBL/GenBank/DDBJ whole genome shotgun (WGS) entry which is preliminary data.</text>
</comment>
<feature type="binding site" evidence="9">
    <location>
        <position position="249"/>
    </location>
    <ligand>
        <name>[2Fe-2S] cluster</name>
        <dbReference type="ChEBI" id="CHEBI:190135"/>
    </ligand>
</feature>
<keyword evidence="9" id="KW-0001">2Fe-2S</keyword>
<evidence type="ECO:0000256" key="3">
    <source>
        <dbReference type="ARBA" id="ARBA00022485"/>
    </source>
</evidence>
<keyword evidence="6 9" id="KW-0408">Iron</keyword>
<dbReference type="AlphaFoldDB" id="A0A4Y7TMD4"/>
<feature type="domain" description="Fe-S cluster assembly protein Dre2 N-terminal" evidence="13">
    <location>
        <begin position="42"/>
        <end position="158"/>
    </location>
</feature>
<keyword evidence="10" id="KW-0175">Coiled coil</keyword>
<dbReference type="InterPro" id="IPR046408">
    <property type="entry name" value="CIAPIN1"/>
</dbReference>
<dbReference type="GO" id="GO:0051537">
    <property type="term" value="F:2 iron, 2 sulfur cluster binding"/>
    <property type="evidence" value="ECO:0007669"/>
    <property type="project" value="UniProtKB-UniRule"/>
</dbReference>
<dbReference type="InterPro" id="IPR007785">
    <property type="entry name" value="Anamorsin"/>
</dbReference>
<dbReference type="GO" id="GO:0005758">
    <property type="term" value="C:mitochondrial intermembrane space"/>
    <property type="evidence" value="ECO:0007669"/>
    <property type="project" value="UniProtKB-SubCell"/>
</dbReference>
<dbReference type="PANTHER" id="PTHR13273:SF14">
    <property type="entry name" value="ANAMORSIN"/>
    <property type="match status" value="1"/>
</dbReference>
<evidence type="ECO:0000259" key="12">
    <source>
        <dbReference type="Pfam" id="PF05093"/>
    </source>
</evidence>
<keyword evidence="15" id="KW-1185">Reference proteome</keyword>
<feature type="short sequence motif" description="Cx2C motif 1" evidence="9">
    <location>
        <begin position="304"/>
        <end position="307"/>
    </location>
</feature>
<dbReference type="Proteomes" id="UP000298030">
    <property type="component" value="Unassembled WGS sequence"/>
</dbReference>
<evidence type="ECO:0000256" key="7">
    <source>
        <dbReference type="ARBA" id="ARBA00023014"/>
    </source>
</evidence>
<comment type="cofactor">
    <cofactor evidence="1 9">
        <name>[4Fe-4S] cluster</name>
        <dbReference type="ChEBI" id="CHEBI:49883"/>
    </cofactor>
</comment>
<dbReference type="InterPro" id="IPR031838">
    <property type="entry name" value="Dre2_N"/>
</dbReference>
<feature type="binding site" evidence="9">
    <location>
        <position position="307"/>
    </location>
    <ligand>
        <name>[4Fe-4S] cluster</name>
        <dbReference type="ChEBI" id="CHEBI:49883"/>
    </ligand>
</feature>
<name>A0A4Y7TMD4_COPMI</name>
<dbReference type="Pfam" id="PF16803">
    <property type="entry name" value="DRE2_N"/>
    <property type="match status" value="1"/>
</dbReference>
<dbReference type="OrthoDB" id="311633at2759"/>
<feature type="binding site" evidence="9">
    <location>
        <position position="318"/>
    </location>
    <ligand>
        <name>[4Fe-4S] cluster</name>
        <dbReference type="ChEBI" id="CHEBI:49883"/>
    </ligand>
</feature>
<evidence type="ECO:0000256" key="9">
    <source>
        <dbReference type="HAMAP-Rule" id="MF_03115"/>
    </source>
</evidence>
<evidence type="ECO:0000256" key="1">
    <source>
        <dbReference type="ARBA" id="ARBA00001966"/>
    </source>
</evidence>
<gene>
    <name evidence="14" type="ORF">FA13DRAFT_1728147</name>
</gene>
<feature type="region of interest" description="Disordered" evidence="11">
    <location>
        <begin position="1"/>
        <end position="20"/>
    </location>
</feature>
<proteinExistence type="inferred from homology"/>
<keyword evidence="3 9" id="KW-0004">4Fe-4S</keyword>
<dbReference type="STRING" id="71717.A0A4Y7TMD4"/>
<keyword evidence="7 9" id="KW-0411">Iron-sulfur</keyword>
<dbReference type="Pfam" id="PF05093">
    <property type="entry name" value="CIAPIN1"/>
    <property type="match status" value="1"/>
</dbReference>
<comment type="cofactor">
    <cofactor evidence="9">
        <name>[2Fe-2S] cluster</name>
        <dbReference type="ChEBI" id="CHEBI:190135"/>
    </cofactor>
</comment>
<evidence type="ECO:0000256" key="10">
    <source>
        <dbReference type="SAM" id="Coils"/>
    </source>
</evidence>